<dbReference type="InterPro" id="IPR023753">
    <property type="entry name" value="FAD/NAD-binding_dom"/>
</dbReference>
<evidence type="ECO:0000313" key="8">
    <source>
        <dbReference type="Proteomes" id="UP001596074"/>
    </source>
</evidence>
<sequence>MSERHPRPARVVVVGASAAGLTVAEALRREGFAGELVMVGDETEPPYDRPPLSKQVLKGDWPLRKTHLRNEETLQALEAEWVLGAPADSVDLGRRVVTVGDREIPYDALVIATGVRPRTLPSARQVGVHTLRTLEDATRLRRDLRTTARLAVIGSGFLGIEAAAVARQMDLDVTVIDVLTAPLVRQLGPEIAAHVLDLHLGHGVEFRLGTSVPAIETGSDGRSHIHLDQGDPVVADAVLVGIGSLPNTEWLADSGLTIENGVVCDQHNQAHPHVWAAGDVARWYHPGIGRHLRIEHRMNATEQGMNVAKAIMGNPVPFAPVPYFWTDQYDVKIQAYGHLGGDCEVEVVAGSYTGGRFAAVYRVEGEIVGALSWNMPREVRALRRQLVERMKAATG</sequence>
<evidence type="ECO:0000313" key="7">
    <source>
        <dbReference type="EMBL" id="MFC5745306.1"/>
    </source>
</evidence>
<evidence type="ECO:0000256" key="2">
    <source>
        <dbReference type="ARBA" id="ARBA00022630"/>
    </source>
</evidence>
<comment type="cofactor">
    <cofactor evidence="1">
        <name>FAD</name>
        <dbReference type="ChEBI" id="CHEBI:57692"/>
    </cofactor>
</comment>
<dbReference type="PRINTS" id="PR00411">
    <property type="entry name" value="PNDRDTASEI"/>
</dbReference>
<keyword evidence="4" id="KW-0560">Oxidoreductase</keyword>
<evidence type="ECO:0000256" key="3">
    <source>
        <dbReference type="ARBA" id="ARBA00022827"/>
    </source>
</evidence>
<feature type="domain" description="Reductase C-terminal" evidence="6">
    <location>
        <begin position="323"/>
        <end position="390"/>
    </location>
</feature>
<dbReference type="RefSeq" id="WP_378280930.1">
    <property type="nucleotide sequence ID" value="NZ_JBHSON010000007.1"/>
</dbReference>
<keyword evidence="3" id="KW-0274">FAD</keyword>
<dbReference type="SUPFAM" id="SSF51905">
    <property type="entry name" value="FAD/NAD(P)-binding domain"/>
    <property type="match status" value="2"/>
</dbReference>
<dbReference type="InterPro" id="IPR028202">
    <property type="entry name" value="Reductase_C"/>
</dbReference>
<dbReference type="Gene3D" id="3.50.50.60">
    <property type="entry name" value="FAD/NAD(P)-binding domain"/>
    <property type="match status" value="2"/>
</dbReference>
<dbReference type="PANTHER" id="PTHR43557:SF2">
    <property type="entry name" value="RIESKE DOMAIN-CONTAINING PROTEIN-RELATED"/>
    <property type="match status" value="1"/>
</dbReference>
<comment type="caution">
    <text evidence="7">The sequence shown here is derived from an EMBL/GenBank/DDBJ whole genome shotgun (WGS) entry which is preliminary data.</text>
</comment>
<evidence type="ECO:0000256" key="1">
    <source>
        <dbReference type="ARBA" id="ARBA00001974"/>
    </source>
</evidence>
<dbReference type="Proteomes" id="UP001596074">
    <property type="component" value="Unassembled WGS sequence"/>
</dbReference>
<dbReference type="InterPro" id="IPR036188">
    <property type="entry name" value="FAD/NAD-bd_sf"/>
</dbReference>
<proteinExistence type="predicted"/>
<dbReference type="InterPro" id="IPR016156">
    <property type="entry name" value="FAD/NAD-linked_Rdtase_dimer_sf"/>
</dbReference>
<dbReference type="EMBL" id="JBHSON010000007">
    <property type="protein sequence ID" value="MFC5745306.1"/>
    <property type="molecule type" value="Genomic_DNA"/>
</dbReference>
<dbReference type="Pfam" id="PF07992">
    <property type="entry name" value="Pyr_redox_2"/>
    <property type="match status" value="1"/>
</dbReference>
<dbReference type="PRINTS" id="PR00368">
    <property type="entry name" value="FADPNR"/>
</dbReference>
<keyword evidence="8" id="KW-1185">Reference proteome</keyword>
<dbReference type="SUPFAM" id="SSF55424">
    <property type="entry name" value="FAD/NAD-linked reductases, dimerisation (C-terminal) domain"/>
    <property type="match status" value="1"/>
</dbReference>
<dbReference type="PANTHER" id="PTHR43557">
    <property type="entry name" value="APOPTOSIS-INDUCING FACTOR 1"/>
    <property type="match status" value="1"/>
</dbReference>
<dbReference type="Pfam" id="PF14759">
    <property type="entry name" value="Reductase_C"/>
    <property type="match status" value="1"/>
</dbReference>
<gene>
    <name evidence="7" type="ORF">ACFPZN_06780</name>
</gene>
<evidence type="ECO:0000259" key="5">
    <source>
        <dbReference type="Pfam" id="PF07992"/>
    </source>
</evidence>
<protein>
    <submittedName>
        <fullName evidence="7">NAD(P)/FAD-dependent oxidoreductase</fullName>
    </submittedName>
</protein>
<reference evidence="8" key="1">
    <citation type="journal article" date="2019" name="Int. J. Syst. Evol. Microbiol.">
        <title>The Global Catalogue of Microorganisms (GCM) 10K type strain sequencing project: providing services to taxonomists for standard genome sequencing and annotation.</title>
        <authorList>
            <consortium name="The Broad Institute Genomics Platform"/>
            <consortium name="The Broad Institute Genome Sequencing Center for Infectious Disease"/>
            <person name="Wu L."/>
            <person name="Ma J."/>
        </authorList>
    </citation>
    <scope>NUCLEOTIDE SEQUENCE [LARGE SCALE GENOMIC DNA]</scope>
    <source>
        <strain evidence="8">KCTC 42087</strain>
    </source>
</reference>
<accession>A0ABW0ZPY5</accession>
<feature type="domain" description="FAD/NAD(P)-binding" evidence="5">
    <location>
        <begin position="10"/>
        <end position="304"/>
    </location>
</feature>
<evidence type="ECO:0000256" key="4">
    <source>
        <dbReference type="ARBA" id="ARBA00023002"/>
    </source>
</evidence>
<dbReference type="InterPro" id="IPR050446">
    <property type="entry name" value="FAD-oxidoreductase/Apoptosis"/>
</dbReference>
<name>A0ABW0ZPY5_9ACTN</name>
<keyword evidence="2" id="KW-0285">Flavoprotein</keyword>
<dbReference type="Gene3D" id="3.30.390.30">
    <property type="match status" value="1"/>
</dbReference>
<evidence type="ECO:0000259" key="6">
    <source>
        <dbReference type="Pfam" id="PF14759"/>
    </source>
</evidence>
<organism evidence="7 8">
    <name type="scientific">Actinomadura rugatobispora</name>
    <dbReference type="NCBI Taxonomy" id="1994"/>
    <lineage>
        <taxon>Bacteria</taxon>
        <taxon>Bacillati</taxon>
        <taxon>Actinomycetota</taxon>
        <taxon>Actinomycetes</taxon>
        <taxon>Streptosporangiales</taxon>
        <taxon>Thermomonosporaceae</taxon>
        <taxon>Actinomadura</taxon>
    </lineage>
</organism>